<dbReference type="STRING" id="650164.K5VBW5"/>
<dbReference type="CDD" id="cd22852">
    <property type="entry name" value="SMN_C"/>
    <property type="match status" value="1"/>
</dbReference>
<evidence type="ECO:0000313" key="3">
    <source>
        <dbReference type="EMBL" id="EKM60406.1"/>
    </source>
</evidence>
<dbReference type="OrthoDB" id="197400at2759"/>
<dbReference type="HOGENOM" id="CLU_081907_0_0_1"/>
<dbReference type="AlphaFoldDB" id="K5VBW5"/>
<feature type="region of interest" description="Disordered" evidence="1">
    <location>
        <begin position="174"/>
        <end position="211"/>
    </location>
</feature>
<dbReference type="Proteomes" id="UP000008370">
    <property type="component" value="Unassembled WGS sequence"/>
</dbReference>
<dbReference type="RefSeq" id="XP_007389866.1">
    <property type="nucleotide sequence ID" value="XM_007389804.1"/>
</dbReference>
<dbReference type="InParanoid" id="K5VBW5"/>
<evidence type="ECO:0000256" key="1">
    <source>
        <dbReference type="SAM" id="MobiDB-lite"/>
    </source>
</evidence>
<feature type="domain" description="Survival Motor Neuron Gemin2-binding" evidence="2">
    <location>
        <begin position="25"/>
        <end position="42"/>
    </location>
</feature>
<dbReference type="InterPro" id="IPR049481">
    <property type="entry name" value="SMN_G2-BD"/>
</dbReference>
<dbReference type="GeneID" id="18913786"/>
<sequence>MSYSNGASGADEYEDHAEEEEELTHEDIWDDSALIDAWNSATAEYEAYHGKTKKWKEEPVKRSPLWYNVPPSPSKLANSKGKSGKTSAAVAVSQAVDAADSKPVDFNTFVPSHDPSLARTSGTAQGAESLADHSQSYLPGPTGPIVGQDEAFEKALSAMYWSGYWTAAYHYHGHYQNQGGPSQADGEAEDEANDEVDEVDAMMDDLIETQR</sequence>
<dbReference type="Pfam" id="PF20636">
    <property type="entry name" value="SMN_G2-BD"/>
    <property type="match status" value="1"/>
</dbReference>
<feature type="compositionally biased region" description="Acidic residues" evidence="1">
    <location>
        <begin position="11"/>
        <end position="29"/>
    </location>
</feature>
<dbReference type="KEGG" id="pco:PHACADRAFT_246301"/>
<gene>
    <name evidence="3" type="ORF">PHACADRAFT_246301</name>
</gene>
<accession>K5VBW5</accession>
<name>K5VBW5_PHACS</name>
<proteinExistence type="predicted"/>
<feature type="region of interest" description="Disordered" evidence="1">
    <location>
        <begin position="110"/>
        <end position="145"/>
    </location>
</feature>
<keyword evidence="4" id="KW-1185">Reference proteome</keyword>
<dbReference type="CDD" id="cd22851">
    <property type="entry name" value="SMN_N"/>
    <property type="match status" value="1"/>
</dbReference>
<evidence type="ECO:0000259" key="2">
    <source>
        <dbReference type="Pfam" id="PF20636"/>
    </source>
</evidence>
<feature type="compositionally biased region" description="Acidic residues" evidence="1">
    <location>
        <begin position="186"/>
        <end position="211"/>
    </location>
</feature>
<feature type="compositionally biased region" description="Polar residues" evidence="1">
    <location>
        <begin position="118"/>
        <end position="137"/>
    </location>
</feature>
<reference evidence="3 4" key="1">
    <citation type="journal article" date="2012" name="BMC Genomics">
        <title>Comparative genomics of the white-rot fungi, Phanerochaete carnosa and P. chrysosporium, to elucidate the genetic basis of the distinct wood types they colonize.</title>
        <authorList>
            <person name="Suzuki H."/>
            <person name="MacDonald J."/>
            <person name="Syed K."/>
            <person name="Salamov A."/>
            <person name="Hori C."/>
            <person name="Aerts A."/>
            <person name="Henrissat B."/>
            <person name="Wiebenga A."/>
            <person name="vanKuyk P.A."/>
            <person name="Barry K."/>
            <person name="Lindquist E."/>
            <person name="LaButti K."/>
            <person name="Lapidus A."/>
            <person name="Lucas S."/>
            <person name="Coutinho P."/>
            <person name="Gong Y."/>
            <person name="Samejima M."/>
            <person name="Mahadevan R."/>
            <person name="Abou-Zaid M."/>
            <person name="de Vries R.P."/>
            <person name="Igarashi K."/>
            <person name="Yadav J.S."/>
            <person name="Grigoriev I.V."/>
            <person name="Master E.R."/>
        </authorList>
    </citation>
    <scope>NUCLEOTIDE SEQUENCE [LARGE SCALE GENOMIC DNA]</scope>
    <source>
        <strain evidence="3 4">HHB-10118-sp</strain>
    </source>
</reference>
<protein>
    <recommendedName>
        <fullName evidence="2">Survival Motor Neuron Gemin2-binding domain-containing protein</fullName>
    </recommendedName>
</protein>
<dbReference type="EMBL" id="JH930468">
    <property type="protein sequence ID" value="EKM60406.1"/>
    <property type="molecule type" value="Genomic_DNA"/>
</dbReference>
<feature type="region of interest" description="Disordered" evidence="1">
    <location>
        <begin position="1"/>
        <end position="29"/>
    </location>
</feature>
<dbReference type="InterPro" id="IPR047313">
    <property type="entry name" value="SMN_C"/>
</dbReference>
<evidence type="ECO:0000313" key="4">
    <source>
        <dbReference type="Proteomes" id="UP000008370"/>
    </source>
</evidence>
<feature type="region of interest" description="Disordered" evidence="1">
    <location>
        <begin position="63"/>
        <end position="83"/>
    </location>
</feature>
<organism evidence="3 4">
    <name type="scientific">Phanerochaete carnosa (strain HHB-10118-sp)</name>
    <name type="common">White-rot fungus</name>
    <name type="synonym">Peniophora carnosa</name>
    <dbReference type="NCBI Taxonomy" id="650164"/>
    <lineage>
        <taxon>Eukaryota</taxon>
        <taxon>Fungi</taxon>
        <taxon>Dikarya</taxon>
        <taxon>Basidiomycota</taxon>
        <taxon>Agaricomycotina</taxon>
        <taxon>Agaricomycetes</taxon>
        <taxon>Polyporales</taxon>
        <taxon>Phanerochaetaceae</taxon>
        <taxon>Phanerochaete</taxon>
    </lineage>
</organism>